<evidence type="ECO:0000259" key="12">
    <source>
        <dbReference type="Pfam" id="PF07715"/>
    </source>
</evidence>
<dbReference type="Gene3D" id="2.60.40.1120">
    <property type="entry name" value="Carboxypeptidase-like, regulatory domain"/>
    <property type="match status" value="1"/>
</dbReference>
<dbReference type="Gene3D" id="2.170.130.10">
    <property type="entry name" value="TonB-dependent receptor, plug domain"/>
    <property type="match status" value="1"/>
</dbReference>
<reference evidence="13 14" key="1">
    <citation type="submission" date="2016-10" db="EMBL/GenBank/DDBJ databases">
        <authorList>
            <person name="de Groot N.N."/>
        </authorList>
    </citation>
    <scope>NUCLEOTIDE SEQUENCE [LARGE SCALE GENOMIC DNA]</scope>
    <source>
        <strain evidence="13 14">DSM 28286</strain>
    </source>
</reference>
<accession>A0A1I5SH94</accession>
<dbReference type="InterPro" id="IPR000531">
    <property type="entry name" value="Beta-barrel_TonB"/>
</dbReference>
<dbReference type="Pfam" id="PF00593">
    <property type="entry name" value="TonB_dep_Rec_b-barrel"/>
    <property type="match status" value="1"/>
</dbReference>
<dbReference type="InterPro" id="IPR023996">
    <property type="entry name" value="TonB-dep_OMP_SusC/RagA"/>
</dbReference>
<dbReference type="SUPFAM" id="SSF49464">
    <property type="entry name" value="Carboxypeptidase regulatory domain-like"/>
    <property type="match status" value="1"/>
</dbReference>
<feature type="domain" description="TonB-dependent receptor plug" evidence="12">
    <location>
        <begin position="118"/>
        <end position="243"/>
    </location>
</feature>
<organism evidence="13 14">
    <name type="scientific">Parafilimonas terrae</name>
    <dbReference type="NCBI Taxonomy" id="1465490"/>
    <lineage>
        <taxon>Bacteria</taxon>
        <taxon>Pseudomonadati</taxon>
        <taxon>Bacteroidota</taxon>
        <taxon>Chitinophagia</taxon>
        <taxon>Chitinophagales</taxon>
        <taxon>Chitinophagaceae</taxon>
        <taxon>Parafilimonas</taxon>
    </lineage>
</organism>
<evidence type="ECO:0000256" key="10">
    <source>
        <dbReference type="SAM" id="SignalP"/>
    </source>
</evidence>
<evidence type="ECO:0000256" key="4">
    <source>
        <dbReference type="ARBA" id="ARBA00022692"/>
    </source>
</evidence>
<evidence type="ECO:0000256" key="2">
    <source>
        <dbReference type="ARBA" id="ARBA00022448"/>
    </source>
</evidence>
<protein>
    <submittedName>
        <fullName evidence="13">Iron complex outermembrane recepter protein</fullName>
    </submittedName>
</protein>
<evidence type="ECO:0000256" key="7">
    <source>
        <dbReference type="ARBA" id="ARBA00023237"/>
    </source>
</evidence>
<keyword evidence="6 8" id="KW-0472">Membrane</keyword>
<keyword evidence="14" id="KW-1185">Reference proteome</keyword>
<comment type="subcellular location">
    <subcellularLocation>
        <location evidence="1 8">Cell outer membrane</location>
        <topology evidence="1 8">Multi-pass membrane protein</topology>
    </subcellularLocation>
</comment>
<evidence type="ECO:0000259" key="11">
    <source>
        <dbReference type="Pfam" id="PF00593"/>
    </source>
</evidence>
<dbReference type="Pfam" id="PF13715">
    <property type="entry name" value="CarbopepD_reg_2"/>
    <property type="match status" value="1"/>
</dbReference>
<keyword evidence="4 8" id="KW-0812">Transmembrane</keyword>
<dbReference type="InterPro" id="IPR008969">
    <property type="entry name" value="CarboxyPept-like_regulatory"/>
</dbReference>
<keyword evidence="7 8" id="KW-0998">Cell outer membrane</keyword>
<dbReference type="NCBIfam" id="TIGR04057">
    <property type="entry name" value="SusC_RagA_signa"/>
    <property type="match status" value="1"/>
</dbReference>
<dbReference type="Pfam" id="PF07715">
    <property type="entry name" value="Plug"/>
    <property type="match status" value="1"/>
</dbReference>
<keyword evidence="5 9" id="KW-0798">TonB box</keyword>
<dbReference type="InterPro" id="IPR037066">
    <property type="entry name" value="Plug_dom_sf"/>
</dbReference>
<dbReference type="PROSITE" id="PS52016">
    <property type="entry name" value="TONB_DEPENDENT_REC_3"/>
    <property type="match status" value="1"/>
</dbReference>
<evidence type="ECO:0000256" key="6">
    <source>
        <dbReference type="ARBA" id="ARBA00023136"/>
    </source>
</evidence>
<feature type="signal peptide" evidence="10">
    <location>
        <begin position="1"/>
        <end position="25"/>
    </location>
</feature>
<dbReference type="InterPro" id="IPR023997">
    <property type="entry name" value="TonB-dep_OMP_SusC/RagA_CS"/>
</dbReference>
<dbReference type="InterPro" id="IPR036942">
    <property type="entry name" value="Beta-barrel_TonB_sf"/>
</dbReference>
<evidence type="ECO:0000313" key="14">
    <source>
        <dbReference type="Proteomes" id="UP000199031"/>
    </source>
</evidence>
<name>A0A1I5SH94_9BACT</name>
<keyword evidence="10" id="KW-0732">Signal</keyword>
<dbReference type="AlphaFoldDB" id="A0A1I5SH94"/>
<comment type="similarity">
    <text evidence="8 9">Belongs to the TonB-dependent receptor family.</text>
</comment>
<evidence type="ECO:0000256" key="9">
    <source>
        <dbReference type="RuleBase" id="RU003357"/>
    </source>
</evidence>
<dbReference type="Proteomes" id="UP000199031">
    <property type="component" value="Unassembled WGS sequence"/>
</dbReference>
<dbReference type="EMBL" id="FOXQ01000001">
    <property type="protein sequence ID" value="SFP70104.1"/>
    <property type="molecule type" value="Genomic_DNA"/>
</dbReference>
<evidence type="ECO:0000256" key="5">
    <source>
        <dbReference type="ARBA" id="ARBA00023077"/>
    </source>
</evidence>
<dbReference type="NCBIfam" id="TIGR04056">
    <property type="entry name" value="OMP_RagA_SusC"/>
    <property type="match status" value="1"/>
</dbReference>
<dbReference type="InterPro" id="IPR012910">
    <property type="entry name" value="Plug_dom"/>
</dbReference>
<dbReference type="STRING" id="1465490.SAMN05444277_101764"/>
<dbReference type="OrthoDB" id="9768177at2"/>
<gene>
    <name evidence="13" type="ORF">SAMN05444277_101764</name>
</gene>
<proteinExistence type="inferred from homology"/>
<evidence type="ECO:0000313" key="13">
    <source>
        <dbReference type="EMBL" id="SFP70104.1"/>
    </source>
</evidence>
<dbReference type="InterPro" id="IPR039426">
    <property type="entry name" value="TonB-dep_rcpt-like"/>
</dbReference>
<dbReference type="Gene3D" id="2.40.170.20">
    <property type="entry name" value="TonB-dependent receptor, beta-barrel domain"/>
    <property type="match status" value="1"/>
</dbReference>
<keyword evidence="2 8" id="KW-0813">Transport</keyword>
<evidence type="ECO:0000256" key="1">
    <source>
        <dbReference type="ARBA" id="ARBA00004571"/>
    </source>
</evidence>
<sequence length="990" mass="106485">MTSNRLLKALFLCPLLLLLAFAAQAQKTVTGKIIDEKGNPISGASIIVKDGKIGTTTDASGSFTLNAPAGTTAVTVSYVGYVSQDVDVSSTSNISVSLAPDNSSLTDVVVVGYGTARRKDLTGSVASVKEKDFNKGVITSPDQLIQGKASGVMVMNNMGQPGGSATIRIRGTSSIRSNNNPLFVIDGVPLSGGSARPGEDGGSFGSDPGNPLSFINPADIANIEILKDASATAIYGSRGANGVVIVTTKRGQSGIPQLNVTGSTGISNYLKKIEVLNTNQYRQALKDYDLQNDQSDGGASNVDAWDAITRTAVTQNYNVAVGGGNENGRYRLSVSYLDQQGIIETSELKKLTANFNSSFKFLESKKLGLDINVLVSQNNEHIAPVNSFVGFEGNVISQALQWNPTFLLYNDDGTIYNPPGTTINPLASLAYYKDKSAVNTILASISPSYKITNSLEYKFLYSVNRQVGVRKGMGDQRLNLNGIKDVGVAFINNNQMTNQQITNTLNFNKQVSSLNINAVVGHEWLIYDNAWNAENGHGFAAVPVGINYYDVLGYSQQSDRSINSYDDPTTEIQSFFARAILNYKDKYLVTGTIRADGSTKFGKNNKYGYFPSVGVAWNASNEKFLSGSNIVSNLKVRASWGETGNQEFPSGASLNRFDFGQQSISRSNFGNPDLRWETSSTADAGIDFGFFDNRLTGSVDYFYKKTTDVLFERELAQPAPSGKIWVNLPGYVLNKGLEVSLTGNVIRQKDLNWNITGNASFLKNTVQGLVGFYETGDLRGQGFSNVRGQRVTNGQPLDVWYLGKWTGIDKNTGLSTYEGGDPAANKFYLGSPNPKMLLGLSTDITYKKFSAVINMNGAFGQYLFNNTAATVLAISNLGSRNLAKTAYDVAKSSGESTSDAAAPSDRFLEKGNYLKMANASLVYNVGNIGKVIKNLNISLTGQNLFVLTKYSGFDPEVNTDGAVNGIPSLGVDYIPYPSARTILLGVNFSL</sequence>
<feature type="domain" description="TonB-dependent receptor-like beta-barrel" evidence="11">
    <location>
        <begin position="424"/>
        <end position="831"/>
    </location>
</feature>
<evidence type="ECO:0000256" key="8">
    <source>
        <dbReference type="PROSITE-ProRule" id="PRU01360"/>
    </source>
</evidence>
<keyword evidence="3 8" id="KW-1134">Transmembrane beta strand</keyword>
<evidence type="ECO:0000256" key="3">
    <source>
        <dbReference type="ARBA" id="ARBA00022452"/>
    </source>
</evidence>
<dbReference type="GO" id="GO:0009279">
    <property type="term" value="C:cell outer membrane"/>
    <property type="evidence" value="ECO:0007669"/>
    <property type="project" value="UniProtKB-SubCell"/>
</dbReference>
<dbReference type="SUPFAM" id="SSF56935">
    <property type="entry name" value="Porins"/>
    <property type="match status" value="1"/>
</dbReference>
<feature type="chain" id="PRO_5011751127" evidence="10">
    <location>
        <begin position="26"/>
        <end position="990"/>
    </location>
</feature>